<dbReference type="Proteomes" id="UP001225072">
    <property type="component" value="Unassembled WGS sequence"/>
</dbReference>
<feature type="transmembrane region" description="Helical" evidence="1">
    <location>
        <begin position="72"/>
        <end position="92"/>
    </location>
</feature>
<comment type="caution">
    <text evidence="2">The sequence shown here is derived from an EMBL/GenBank/DDBJ whole genome shotgun (WGS) entry which is preliminary data.</text>
</comment>
<accession>A0ABU0TK96</accession>
<protein>
    <submittedName>
        <fullName evidence="2">Uncharacterized protein with PQ loop repeat</fullName>
    </submittedName>
</protein>
<dbReference type="InterPro" id="IPR004316">
    <property type="entry name" value="SWEET_rpt"/>
</dbReference>
<dbReference type="Pfam" id="PF03083">
    <property type="entry name" value="MtN3_slv"/>
    <property type="match status" value="1"/>
</dbReference>
<evidence type="ECO:0000313" key="2">
    <source>
        <dbReference type="EMBL" id="MDQ1097468.1"/>
    </source>
</evidence>
<feature type="transmembrane region" description="Helical" evidence="1">
    <location>
        <begin position="46"/>
        <end position="65"/>
    </location>
</feature>
<keyword evidence="1" id="KW-1133">Transmembrane helix</keyword>
<feature type="transmembrane region" description="Helical" evidence="1">
    <location>
        <begin position="12"/>
        <end position="31"/>
    </location>
</feature>
<proteinExistence type="predicted"/>
<keyword evidence="1" id="KW-0812">Transmembrane</keyword>
<sequence length="93" mass="10391">MLLKQSIMNEKLMQILGWIATVTAMAMYFSYIPQISGNLKGDKGDWLQPLVAGINCSLWVVYGLIKKPKKDWPIVVANSPGVFFGFFTFATAM</sequence>
<keyword evidence="3" id="KW-1185">Reference proteome</keyword>
<evidence type="ECO:0000313" key="3">
    <source>
        <dbReference type="Proteomes" id="UP001225072"/>
    </source>
</evidence>
<keyword evidence="1" id="KW-0472">Membrane</keyword>
<organism evidence="2 3">
    <name type="scientific">Chryseobacterium camelliae</name>
    <dbReference type="NCBI Taxonomy" id="1265445"/>
    <lineage>
        <taxon>Bacteria</taxon>
        <taxon>Pseudomonadati</taxon>
        <taxon>Bacteroidota</taxon>
        <taxon>Flavobacteriia</taxon>
        <taxon>Flavobacteriales</taxon>
        <taxon>Weeksellaceae</taxon>
        <taxon>Chryseobacterium group</taxon>
        <taxon>Chryseobacterium</taxon>
    </lineage>
</organism>
<reference evidence="2 3" key="1">
    <citation type="submission" date="2023-07" db="EMBL/GenBank/DDBJ databases">
        <title>Functional and genomic diversity of the sorghum phyllosphere microbiome.</title>
        <authorList>
            <person name="Shade A."/>
        </authorList>
    </citation>
    <scope>NUCLEOTIDE SEQUENCE [LARGE SCALE GENOMIC DNA]</scope>
    <source>
        <strain evidence="2 3">SORGH_AS_1064</strain>
    </source>
</reference>
<name>A0ABU0TK96_9FLAO</name>
<evidence type="ECO:0000256" key="1">
    <source>
        <dbReference type="SAM" id="Phobius"/>
    </source>
</evidence>
<gene>
    <name evidence="2" type="ORF">QE404_002615</name>
</gene>
<dbReference type="Gene3D" id="1.20.1280.290">
    <property type="match status" value="1"/>
</dbReference>
<dbReference type="EMBL" id="JAUTAL010000001">
    <property type="protein sequence ID" value="MDQ1097468.1"/>
    <property type="molecule type" value="Genomic_DNA"/>
</dbReference>